<dbReference type="AlphaFoldDB" id="A0A238JNL0"/>
<dbReference type="RefSeq" id="WP_141194758.1">
    <property type="nucleotide sequence ID" value="NZ_FXYF01000001.1"/>
</dbReference>
<dbReference type="Proteomes" id="UP000207598">
    <property type="component" value="Unassembled WGS sequence"/>
</dbReference>
<dbReference type="OrthoDB" id="7847197at2"/>
<gene>
    <name evidence="3" type="ORF">MAA8898_00198</name>
</gene>
<keyword evidence="4" id="KW-1185">Reference proteome</keyword>
<evidence type="ECO:0000256" key="2">
    <source>
        <dbReference type="SAM" id="SignalP"/>
    </source>
</evidence>
<evidence type="ECO:0000313" key="4">
    <source>
        <dbReference type="Proteomes" id="UP000207598"/>
    </source>
</evidence>
<keyword evidence="2" id="KW-0732">Signal</keyword>
<sequence>MTRWIALAVLCLWPASLVAQSVPVRSGEHGRFTRLVLTIPPGTEWNLASDHSARKLALTFGSDKLVFDTSSVFERIGTERIAGLAPAKDGHGLEISLACHCDAEAFVLQRNMLVIDVAPSDRPLEPAEVTRLPDGAKQDIAPPSQLVGDFTDVRIGAFPGLGPEPVRDPSLPLLSGQIDAEDPAGAIAARPDPGSMQAAALGGQIAADLAIAATVGLLDPAVRPVPVSAPDRDPQETTEPPREDDQPEDGSLARQLAAGLSSLDHQTLQDGHISIGSDSCLPGQMLSLSEWVDADASPSKVLAHRRGAVFGEFDRIDESAVEDYARALVHFGFGAEARAVLALGSDAPDTTLRALTYLVEGGADPDHVFAGQSECDSAAALWSALSAQQRSDISLLNEPALLRSFEALPKHLRSFLGPVLAEQLSAYGYPNAAREVLRRLQRMEGRETDEIALGKAQLALKDGDLDEASRRLHDLSVNGGPEAALAVAASVDLADASDTRVPQRIVELSEAFATELRNSDDGRKLWEAHVRSQLVNGDFDAAFADLGTAEGIPEVLVKATQQTALKALVERADDVTFLRHSTRSIREGVLPENETLVVQSARRLTGLGLPEVSLDLLASFAEPGNPSDMRIARAEALLSLGRPEEAEIILIGQRGDAVSLLRAEARKQMGDHAFSKGLYSRLGDREEALNAAWLSGDWADIAQTESAFAPAADLMTREDTVPDPRTEGLGAVDLLSEASAETRETLRALLDATAIPED</sequence>
<evidence type="ECO:0008006" key="5">
    <source>
        <dbReference type="Google" id="ProtNLM"/>
    </source>
</evidence>
<protein>
    <recommendedName>
        <fullName evidence="5">Tetratricopeptide repeat protein</fullName>
    </recommendedName>
</protein>
<evidence type="ECO:0000256" key="1">
    <source>
        <dbReference type="SAM" id="MobiDB-lite"/>
    </source>
</evidence>
<feature type="compositionally biased region" description="Basic and acidic residues" evidence="1">
    <location>
        <begin position="230"/>
        <end position="244"/>
    </location>
</feature>
<proteinExistence type="predicted"/>
<feature type="region of interest" description="Disordered" evidence="1">
    <location>
        <begin position="222"/>
        <end position="251"/>
    </location>
</feature>
<evidence type="ECO:0000313" key="3">
    <source>
        <dbReference type="EMBL" id="SMX32260.1"/>
    </source>
</evidence>
<feature type="signal peptide" evidence="2">
    <location>
        <begin position="1"/>
        <end position="19"/>
    </location>
</feature>
<reference evidence="3 4" key="1">
    <citation type="submission" date="2017-05" db="EMBL/GenBank/DDBJ databases">
        <authorList>
            <person name="Song R."/>
            <person name="Chenine A.L."/>
            <person name="Ruprecht R.M."/>
        </authorList>
    </citation>
    <scope>NUCLEOTIDE SEQUENCE [LARGE SCALE GENOMIC DNA]</scope>
    <source>
        <strain evidence="3 4">CECT 8898</strain>
    </source>
</reference>
<dbReference type="EMBL" id="FXYF01000001">
    <property type="protein sequence ID" value="SMX32260.1"/>
    <property type="molecule type" value="Genomic_DNA"/>
</dbReference>
<name>A0A238JNL0_9RHOB</name>
<accession>A0A238JNL0</accession>
<organism evidence="3 4">
    <name type="scientific">Maliponia aquimaris</name>
    <dbReference type="NCBI Taxonomy" id="1673631"/>
    <lineage>
        <taxon>Bacteria</taxon>
        <taxon>Pseudomonadati</taxon>
        <taxon>Pseudomonadota</taxon>
        <taxon>Alphaproteobacteria</taxon>
        <taxon>Rhodobacterales</taxon>
        <taxon>Paracoccaceae</taxon>
        <taxon>Maliponia</taxon>
    </lineage>
</organism>
<feature type="chain" id="PRO_5012963736" description="Tetratricopeptide repeat protein" evidence="2">
    <location>
        <begin position="20"/>
        <end position="758"/>
    </location>
</feature>